<keyword evidence="10" id="KW-0805">Transcription regulation</keyword>
<keyword evidence="8 13" id="KW-0949">S-adenosyl-L-methionine</keyword>
<evidence type="ECO:0000256" key="5">
    <source>
        <dbReference type="ARBA" id="ARBA00022552"/>
    </source>
</evidence>
<dbReference type="GO" id="GO:0033553">
    <property type="term" value="C:rDNA heterochromatin"/>
    <property type="evidence" value="ECO:0007669"/>
    <property type="project" value="TreeGrafter"/>
</dbReference>
<evidence type="ECO:0000256" key="4">
    <source>
        <dbReference type="ARBA" id="ARBA00022491"/>
    </source>
</evidence>
<proteinExistence type="inferred from homology"/>
<dbReference type="Gene3D" id="1.10.10.2150">
    <property type="entry name" value="Ribosomal RNA-processing protein 8, N-terminal domain"/>
    <property type="match status" value="1"/>
</dbReference>
<evidence type="ECO:0000256" key="10">
    <source>
        <dbReference type="ARBA" id="ARBA00023015"/>
    </source>
</evidence>
<comment type="similarity">
    <text evidence="2 13">Belongs to the methyltransferase superfamily. RRP8 family.</text>
</comment>
<dbReference type="GO" id="GO:0006364">
    <property type="term" value="P:rRNA processing"/>
    <property type="evidence" value="ECO:0007669"/>
    <property type="project" value="UniProtKB-UniRule"/>
</dbReference>
<dbReference type="InterPro" id="IPR042036">
    <property type="entry name" value="RRP8_N"/>
</dbReference>
<dbReference type="GO" id="GO:0005730">
    <property type="term" value="C:nucleolus"/>
    <property type="evidence" value="ECO:0007669"/>
    <property type="project" value="UniProtKB-SubCell"/>
</dbReference>
<keyword evidence="11" id="KW-0804">Transcription</keyword>
<dbReference type="GO" id="GO:0046015">
    <property type="term" value="P:regulation of transcription by glucose"/>
    <property type="evidence" value="ECO:0007669"/>
    <property type="project" value="TreeGrafter"/>
</dbReference>
<dbReference type="InterPro" id="IPR029063">
    <property type="entry name" value="SAM-dependent_MTases_sf"/>
</dbReference>
<keyword evidence="5 13" id="KW-0698">rRNA processing</keyword>
<keyword evidence="4" id="KW-0678">Repressor</keyword>
<feature type="region of interest" description="Disordered" evidence="14">
    <location>
        <begin position="1"/>
        <end position="125"/>
    </location>
</feature>
<evidence type="ECO:0000256" key="12">
    <source>
        <dbReference type="ARBA" id="ARBA00023242"/>
    </source>
</evidence>
<evidence type="ECO:0000256" key="13">
    <source>
        <dbReference type="RuleBase" id="RU365074"/>
    </source>
</evidence>
<dbReference type="InterPro" id="IPR007823">
    <property type="entry name" value="RRP8"/>
</dbReference>
<accession>A0A8D8A4D7</accession>
<dbReference type="PANTHER" id="PTHR12787:SF0">
    <property type="entry name" value="RIBOSOMAL RNA-PROCESSING PROTEIN 8"/>
    <property type="match status" value="1"/>
</dbReference>
<dbReference type="SUPFAM" id="SSF53335">
    <property type="entry name" value="S-adenosyl-L-methionine-dependent methyltransferases"/>
    <property type="match status" value="1"/>
</dbReference>
<keyword evidence="6 13" id="KW-0489">Methyltransferase</keyword>
<dbReference type="PANTHER" id="PTHR12787">
    <property type="entry name" value="RIBOSOMAL RNA-PROCESSING PROTEIN 8"/>
    <property type="match status" value="1"/>
</dbReference>
<evidence type="ECO:0000256" key="14">
    <source>
        <dbReference type="SAM" id="MobiDB-lite"/>
    </source>
</evidence>
<dbReference type="Gene3D" id="3.40.50.150">
    <property type="entry name" value="Vaccinia Virus protein VP39"/>
    <property type="match status" value="1"/>
</dbReference>
<organism evidence="15">
    <name type="scientific">Culex pipiens</name>
    <name type="common">House mosquito</name>
    <dbReference type="NCBI Taxonomy" id="7175"/>
    <lineage>
        <taxon>Eukaryota</taxon>
        <taxon>Metazoa</taxon>
        <taxon>Ecdysozoa</taxon>
        <taxon>Arthropoda</taxon>
        <taxon>Hexapoda</taxon>
        <taxon>Insecta</taxon>
        <taxon>Pterygota</taxon>
        <taxon>Neoptera</taxon>
        <taxon>Endopterygota</taxon>
        <taxon>Diptera</taxon>
        <taxon>Nematocera</taxon>
        <taxon>Culicoidea</taxon>
        <taxon>Culicidae</taxon>
        <taxon>Culicinae</taxon>
        <taxon>Culicini</taxon>
        <taxon>Culex</taxon>
        <taxon>Culex</taxon>
    </lineage>
</organism>
<dbReference type="FunFam" id="3.40.50.150:FF:000068">
    <property type="entry name" value="Ribosomal RNA-processing protein 8"/>
    <property type="match status" value="1"/>
</dbReference>
<name>A0A8D8A4D7_CULPI</name>
<evidence type="ECO:0000256" key="1">
    <source>
        <dbReference type="ARBA" id="ARBA00004604"/>
    </source>
</evidence>
<evidence type="ECO:0000256" key="7">
    <source>
        <dbReference type="ARBA" id="ARBA00022679"/>
    </source>
</evidence>
<evidence type="ECO:0000256" key="3">
    <source>
        <dbReference type="ARBA" id="ARBA00020203"/>
    </source>
</evidence>
<feature type="compositionally biased region" description="Basic residues" evidence="14">
    <location>
        <begin position="30"/>
        <end position="40"/>
    </location>
</feature>
<sequence length="344" mass="38995">MDKIFTEHEWEDDDTGGGAGATNFSFVKTKPPKKDRKKQKKTEQSVESSEPGRFVRAPAATEETEVPSKKSRKRAAAESTQEHHCKNQNGKLMKSKEGQPNQVESQKVPAKNGTRKQNGSVVPPTDFRSKLVESLKGSRFRFLNEQLYKTTGEEAKKLFHQDPAAFQAYHEGYRHQIVQWSINPLDRIVKSIKKLPENYIVADFGCGEARLAESVPHKVYSLDLVAANSSVIACDMANTPLETNSINVVVFCLSLMGTNLRDFLLEANRIMKTGALLKIAEVSSRFDDVKEFVDNVQKCGFLVENKDLNHKLFYFFHFKKVRTVDKSSFKGKHFSLKPCLYKKR</sequence>
<evidence type="ECO:0000256" key="11">
    <source>
        <dbReference type="ARBA" id="ARBA00023163"/>
    </source>
</evidence>
<protein>
    <recommendedName>
        <fullName evidence="3 13">Ribosomal RNA-processing protein 8</fullName>
        <ecNumber evidence="13">2.1.1.-</ecNumber>
    </recommendedName>
</protein>
<comment type="subcellular location">
    <subcellularLocation>
        <location evidence="1 13">Nucleus</location>
        <location evidence="1 13">Nucleolus</location>
    </subcellularLocation>
</comment>
<keyword evidence="9" id="KW-0156">Chromatin regulator</keyword>
<keyword evidence="7 13" id="KW-0808">Transferase</keyword>
<dbReference type="GO" id="GO:0005677">
    <property type="term" value="C:chromatin silencing complex"/>
    <property type="evidence" value="ECO:0007669"/>
    <property type="project" value="TreeGrafter"/>
</dbReference>
<dbReference type="EC" id="2.1.1.-" evidence="13"/>
<dbReference type="FunFam" id="1.10.10.2150:FF:000001">
    <property type="entry name" value="Ribosomal RNA-processing protein 8"/>
    <property type="match status" value="1"/>
</dbReference>
<dbReference type="GO" id="GO:0000183">
    <property type="term" value="P:rDNA heterochromatin formation"/>
    <property type="evidence" value="ECO:0007669"/>
    <property type="project" value="TreeGrafter"/>
</dbReference>
<evidence type="ECO:0000256" key="2">
    <source>
        <dbReference type="ARBA" id="ARBA00006301"/>
    </source>
</evidence>
<reference evidence="15" key="1">
    <citation type="submission" date="2021-05" db="EMBL/GenBank/DDBJ databases">
        <authorList>
            <person name="Alioto T."/>
            <person name="Alioto T."/>
            <person name="Gomez Garrido J."/>
        </authorList>
    </citation>
    <scope>NUCLEOTIDE SEQUENCE</scope>
</reference>
<dbReference type="GO" id="GO:0042149">
    <property type="term" value="P:cellular response to glucose starvation"/>
    <property type="evidence" value="ECO:0007669"/>
    <property type="project" value="TreeGrafter"/>
</dbReference>
<comment type="function">
    <text evidence="13">Probable methyltransferase required to silence rDNA.</text>
</comment>
<dbReference type="Pfam" id="PF05148">
    <property type="entry name" value="Methyltransf_8"/>
    <property type="match status" value="1"/>
</dbReference>
<evidence type="ECO:0000313" key="15">
    <source>
        <dbReference type="EMBL" id="CAG6449765.1"/>
    </source>
</evidence>
<evidence type="ECO:0000256" key="9">
    <source>
        <dbReference type="ARBA" id="ARBA00022853"/>
    </source>
</evidence>
<evidence type="ECO:0000256" key="6">
    <source>
        <dbReference type="ARBA" id="ARBA00022603"/>
    </source>
</evidence>
<dbReference type="AlphaFoldDB" id="A0A8D8A4D7"/>
<dbReference type="GO" id="GO:0008168">
    <property type="term" value="F:methyltransferase activity"/>
    <property type="evidence" value="ECO:0007669"/>
    <property type="project" value="UniProtKB-KW"/>
</dbReference>
<dbReference type="EMBL" id="HBUE01013853">
    <property type="protein sequence ID" value="CAG6449765.1"/>
    <property type="molecule type" value="Transcribed_RNA"/>
</dbReference>
<dbReference type="GO" id="GO:0032259">
    <property type="term" value="P:methylation"/>
    <property type="evidence" value="ECO:0007669"/>
    <property type="project" value="UniProtKB-KW"/>
</dbReference>
<evidence type="ECO:0000256" key="8">
    <source>
        <dbReference type="ARBA" id="ARBA00022691"/>
    </source>
</evidence>
<keyword evidence="12 13" id="KW-0539">Nucleus</keyword>